<dbReference type="EMBL" id="JACHVB010000020">
    <property type="protein sequence ID" value="MBC2594128.1"/>
    <property type="molecule type" value="Genomic_DNA"/>
</dbReference>
<sequence length="161" mass="16642">MAKKPTKIVELDRNAIILGADADTIRAALEAREKIDLLLAERAEAYRKIAELEAQVDEVIGDDAEFPFPEPELPVAEFAPQPKSAKKKPAAKPAAAPKQASASPAATASAAVTPASASDKPASADTAAGSEDDKSARSSGQDGSSAEPESDSDTDEPSRES</sequence>
<evidence type="ECO:0000256" key="1">
    <source>
        <dbReference type="SAM" id="Coils"/>
    </source>
</evidence>
<organism evidence="3 4">
    <name type="scientific">Ruficoccus amylovorans</name>
    <dbReference type="NCBI Taxonomy" id="1804625"/>
    <lineage>
        <taxon>Bacteria</taxon>
        <taxon>Pseudomonadati</taxon>
        <taxon>Verrucomicrobiota</taxon>
        <taxon>Opitutia</taxon>
        <taxon>Puniceicoccales</taxon>
        <taxon>Cerasicoccaceae</taxon>
        <taxon>Ruficoccus</taxon>
    </lineage>
</organism>
<feature type="compositionally biased region" description="Low complexity" evidence="2">
    <location>
        <begin position="91"/>
        <end position="128"/>
    </location>
</feature>
<dbReference type="Proteomes" id="UP000546464">
    <property type="component" value="Unassembled WGS sequence"/>
</dbReference>
<dbReference type="RefSeq" id="WP_185675110.1">
    <property type="nucleotide sequence ID" value="NZ_JACHVB010000020.1"/>
</dbReference>
<comment type="caution">
    <text evidence="3">The sequence shown here is derived from an EMBL/GenBank/DDBJ whole genome shotgun (WGS) entry which is preliminary data.</text>
</comment>
<name>A0A842HDK6_9BACT</name>
<feature type="region of interest" description="Disordered" evidence="2">
    <location>
        <begin position="63"/>
        <end position="161"/>
    </location>
</feature>
<reference evidence="3 4" key="1">
    <citation type="submission" date="2020-07" db="EMBL/GenBank/DDBJ databases">
        <authorList>
            <person name="Feng X."/>
        </authorList>
    </citation>
    <scope>NUCLEOTIDE SEQUENCE [LARGE SCALE GENOMIC DNA]</scope>
    <source>
        <strain evidence="3 4">JCM31066</strain>
    </source>
</reference>
<gene>
    <name evidence="3" type="ORF">H5P28_07615</name>
</gene>
<keyword evidence="1" id="KW-0175">Coiled coil</keyword>
<accession>A0A842HDK6</accession>
<feature type="coiled-coil region" evidence="1">
    <location>
        <begin position="28"/>
        <end position="62"/>
    </location>
</feature>
<evidence type="ECO:0000256" key="2">
    <source>
        <dbReference type="SAM" id="MobiDB-lite"/>
    </source>
</evidence>
<dbReference type="AlphaFoldDB" id="A0A842HDK6"/>
<proteinExistence type="predicted"/>
<keyword evidence="4" id="KW-1185">Reference proteome</keyword>
<evidence type="ECO:0000313" key="3">
    <source>
        <dbReference type="EMBL" id="MBC2594128.1"/>
    </source>
</evidence>
<protein>
    <submittedName>
        <fullName evidence="3">Uncharacterized protein</fullName>
    </submittedName>
</protein>
<evidence type="ECO:0000313" key="4">
    <source>
        <dbReference type="Proteomes" id="UP000546464"/>
    </source>
</evidence>